<evidence type="ECO:0000313" key="2">
    <source>
        <dbReference type="EMBL" id="QRC93820.1"/>
    </source>
</evidence>
<feature type="compositionally biased region" description="Basic residues" evidence="1">
    <location>
        <begin position="1"/>
        <end position="11"/>
    </location>
</feature>
<proteinExistence type="predicted"/>
<feature type="region of interest" description="Disordered" evidence="1">
    <location>
        <begin position="63"/>
        <end position="93"/>
    </location>
</feature>
<evidence type="ECO:0000313" key="3">
    <source>
        <dbReference type="Proteomes" id="UP000663193"/>
    </source>
</evidence>
<dbReference type="Proteomes" id="UP000663193">
    <property type="component" value="Chromosome 4"/>
</dbReference>
<organism evidence="2 3">
    <name type="scientific">Phaeosphaeria nodorum (strain SN15 / ATCC MYA-4574 / FGSC 10173)</name>
    <name type="common">Glume blotch fungus</name>
    <name type="synonym">Parastagonospora nodorum</name>
    <dbReference type="NCBI Taxonomy" id="321614"/>
    <lineage>
        <taxon>Eukaryota</taxon>
        <taxon>Fungi</taxon>
        <taxon>Dikarya</taxon>
        <taxon>Ascomycota</taxon>
        <taxon>Pezizomycotina</taxon>
        <taxon>Dothideomycetes</taxon>
        <taxon>Pleosporomycetidae</taxon>
        <taxon>Pleosporales</taxon>
        <taxon>Pleosporineae</taxon>
        <taxon>Phaeosphaeriaceae</taxon>
        <taxon>Parastagonospora</taxon>
    </lineage>
</organism>
<gene>
    <name evidence="2" type="ORF">JI435_309410</name>
</gene>
<dbReference type="OrthoDB" id="5372011at2759"/>
<accession>A0A7U2EVG0</accession>
<dbReference type="VEuPathDB" id="FungiDB:JI435_309410"/>
<feature type="compositionally biased region" description="Pro residues" evidence="1">
    <location>
        <begin position="70"/>
        <end position="89"/>
    </location>
</feature>
<sequence>MHLAAPRHIRTRPPFPSQLLPAAPHAIRITAKPPTITPKKAHPSRLQAQCLSTPLYRASHNARPSVLGAAPPPPPSQLPHHGPQPPAPAPTFSATQRSLQARNKAYNNTNTNYHHGAAAAAEAESYEARQRREEAGRILEREEMLIWWSQARNESVPQTRTHFRNIVLGIEERADVVWREEWELEKDAVGASPRGKERERDKGKRRVVSGTRE</sequence>
<reference evidence="3" key="1">
    <citation type="journal article" date="2021" name="BMC Genomics">
        <title>Chromosome-level genome assembly and manually-curated proteome of model necrotroph Parastagonospora nodorum Sn15 reveals a genome-wide trove of candidate effector homologs, and redundancy of virulence-related functions within an accessory chromosome.</title>
        <authorList>
            <person name="Bertazzoni S."/>
            <person name="Jones D.A.B."/>
            <person name="Phan H.T."/>
            <person name="Tan K.-C."/>
            <person name="Hane J.K."/>
        </authorList>
    </citation>
    <scope>NUCLEOTIDE SEQUENCE [LARGE SCALE GENOMIC DNA]</scope>
    <source>
        <strain evidence="3">SN15 / ATCC MYA-4574 / FGSC 10173)</strain>
    </source>
</reference>
<feature type="compositionally biased region" description="Basic and acidic residues" evidence="1">
    <location>
        <begin position="186"/>
        <end position="202"/>
    </location>
</feature>
<name>A0A7U2EVG0_PHANO</name>
<dbReference type="EMBL" id="CP069026">
    <property type="protein sequence ID" value="QRC93820.1"/>
    <property type="molecule type" value="Genomic_DNA"/>
</dbReference>
<protein>
    <submittedName>
        <fullName evidence="2">Uncharacterized protein</fullName>
    </submittedName>
</protein>
<keyword evidence="3" id="KW-1185">Reference proteome</keyword>
<dbReference type="AlphaFoldDB" id="A0A7U2EVG0"/>
<evidence type="ECO:0000256" key="1">
    <source>
        <dbReference type="SAM" id="MobiDB-lite"/>
    </source>
</evidence>
<feature type="region of interest" description="Disordered" evidence="1">
    <location>
        <begin position="186"/>
        <end position="213"/>
    </location>
</feature>
<feature type="region of interest" description="Disordered" evidence="1">
    <location>
        <begin position="1"/>
        <end position="20"/>
    </location>
</feature>